<keyword evidence="9 13" id="KW-1015">Disulfide bond</keyword>
<evidence type="ECO:0000256" key="5">
    <source>
        <dbReference type="ARBA" id="ARBA00022833"/>
    </source>
</evidence>
<comment type="domain">
    <text evidence="13">The twin CX3C motif contains 4 conserved Cys residues that form 2 disulfide bonds in the mitochondrial intermembrane space.</text>
</comment>
<dbReference type="OrthoDB" id="7813104at2759"/>
<evidence type="ECO:0000313" key="16">
    <source>
        <dbReference type="EMBL" id="GAU22601.1"/>
    </source>
</evidence>
<dbReference type="AlphaFoldDB" id="A0A2Z6LTI5"/>
<comment type="subunit">
    <text evidence="12">Heterohexamer; composed of 3 copies of TIM8 and 3 copies of TIM13, named soluble 70 kDa complex. Associates with the TIM22 complex, whose core is composed of TIM22.</text>
</comment>
<evidence type="ECO:0000256" key="12">
    <source>
        <dbReference type="ARBA" id="ARBA00064596"/>
    </source>
</evidence>
<keyword evidence="6 13" id="KW-0653">Protein transport</keyword>
<dbReference type="GO" id="GO:0045039">
    <property type="term" value="P:protein insertion into mitochondrial inner membrane"/>
    <property type="evidence" value="ECO:0007669"/>
    <property type="project" value="UniProtKB-ARBA"/>
</dbReference>
<dbReference type="PANTHER" id="PTHR11038:SF16">
    <property type="entry name" value="MITOCHONDRIAL IMPORT INNER MEMBRANE TRANSLOCASE SUBUNIT TIM10"/>
    <property type="match status" value="1"/>
</dbReference>
<keyword evidence="10 13" id="KW-0143">Chaperone</keyword>
<comment type="subcellular location">
    <subcellularLocation>
        <location evidence="13">Mitochondrion inner membrane</location>
        <topology evidence="13">Peripheral membrane protein</topology>
        <orientation evidence="13">Intermembrane side</orientation>
    </subcellularLocation>
    <subcellularLocation>
        <location evidence="1">Mitochondrion intermembrane space</location>
    </subcellularLocation>
</comment>
<evidence type="ECO:0000256" key="14">
    <source>
        <dbReference type="SAM" id="MobiDB-lite"/>
    </source>
</evidence>
<evidence type="ECO:0000256" key="9">
    <source>
        <dbReference type="ARBA" id="ARBA00023157"/>
    </source>
</evidence>
<keyword evidence="13" id="KW-0472">Membrane</keyword>
<keyword evidence="13" id="KW-0999">Mitochondrion inner membrane</keyword>
<reference evidence="17" key="1">
    <citation type="journal article" date="2017" name="Front. Plant Sci.">
        <title>Climate Clever Clovers: New Paradigm to Reduce the Environmental Footprint of Ruminants by Breeding Low Methanogenic Forages Utilizing Haplotype Variation.</title>
        <authorList>
            <person name="Kaur P."/>
            <person name="Appels R."/>
            <person name="Bayer P.E."/>
            <person name="Keeble-Gagnere G."/>
            <person name="Wang J."/>
            <person name="Hirakawa H."/>
            <person name="Shirasawa K."/>
            <person name="Vercoe P."/>
            <person name="Stefanova K."/>
            <person name="Durmic Z."/>
            <person name="Nichols P."/>
            <person name="Revell C."/>
            <person name="Isobe S.N."/>
            <person name="Edwards D."/>
            <person name="Erskine W."/>
        </authorList>
    </citation>
    <scope>NUCLEOTIDE SEQUENCE [LARGE SCALE GENOMIC DNA]</scope>
    <source>
        <strain evidence="17">cv. Daliak</strain>
    </source>
</reference>
<dbReference type="InterPro" id="IPR004217">
    <property type="entry name" value="Tim10-like"/>
</dbReference>
<dbReference type="PANTHER" id="PTHR11038">
    <property type="entry name" value="MITOCHONDRIAL IMPORT INNER MEMBRANE TRANSLOCASE SUBUNIT TIM10"/>
    <property type="match status" value="1"/>
</dbReference>
<evidence type="ECO:0000256" key="6">
    <source>
        <dbReference type="ARBA" id="ARBA00022927"/>
    </source>
</evidence>
<evidence type="ECO:0000256" key="10">
    <source>
        <dbReference type="ARBA" id="ARBA00023186"/>
    </source>
</evidence>
<dbReference type="Pfam" id="PF02953">
    <property type="entry name" value="zf-Tim10_DDP"/>
    <property type="match status" value="1"/>
</dbReference>
<dbReference type="InterPro" id="IPR035427">
    <property type="entry name" value="Tim10-like_dom_sf"/>
</dbReference>
<proteinExistence type="inferred from homology"/>
<dbReference type="FunFam" id="1.10.287.810:FF:000001">
    <property type="entry name" value="mitochondrial import inner membrane translocase subunit TIM13"/>
    <property type="match status" value="1"/>
</dbReference>
<keyword evidence="4" id="KW-0479">Metal-binding</keyword>
<evidence type="ECO:0000256" key="13">
    <source>
        <dbReference type="RuleBase" id="RU367043"/>
    </source>
</evidence>
<evidence type="ECO:0000259" key="15">
    <source>
        <dbReference type="Pfam" id="PF02953"/>
    </source>
</evidence>
<dbReference type="GO" id="GO:0015031">
    <property type="term" value="P:protein transport"/>
    <property type="evidence" value="ECO:0007669"/>
    <property type="project" value="UniProtKB-KW"/>
</dbReference>
<protein>
    <recommendedName>
        <fullName evidence="13">Mitochondrial import inner membrane translocase subunit</fullName>
    </recommendedName>
</protein>
<dbReference type="SUPFAM" id="SSF144122">
    <property type="entry name" value="Tim10-like"/>
    <property type="match status" value="1"/>
</dbReference>
<dbReference type="EMBL" id="DF973250">
    <property type="protein sequence ID" value="GAU22601.1"/>
    <property type="molecule type" value="Genomic_DNA"/>
</dbReference>
<accession>A0A2Z6LTI5</accession>
<sequence length="87" mass="9543">MDSFSAPPSRPSSQISPQDLKDQLKSQLAMQYAQEFLETVRGKCFQKCVTKPSSSLGAGESSCIYRCVDRYIEATGIVSKALFSGQQ</sequence>
<dbReference type="GO" id="GO:0005743">
    <property type="term" value="C:mitochondrial inner membrane"/>
    <property type="evidence" value="ECO:0007669"/>
    <property type="project" value="UniProtKB-SubCell"/>
</dbReference>
<feature type="region of interest" description="Disordered" evidence="14">
    <location>
        <begin position="1"/>
        <end position="20"/>
    </location>
</feature>
<evidence type="ECO:0000256" key="4">
    <source>
        <dbReference type="ARBA" id="ARBA00022723"/>
    </source>
</evidence>
<name>A0A2Z6LTI5_TRISU</name>
<dbReference type="GO" id="GO:0042719">
    <property type="term" value="C:mitochondrial intermembrane space chaperone complex"/>
    <property type="evidence" value="ECO:0007669"/>
    <property type="project" value="UniProtKB-ARBA"/>
</dbReference>
<evidence type="ECO:0000256" key="3">
    <source>
        <dbReference type="ARBA" id="ARBA00022448"/>
    </source>
</evidence>
<dbReference type="GO" id="GO:0046872">
    <property type="term" value="F:metal ion binding"/>
    <property type="evidence" value="ECO:0007669"/>
    <property type="project" value="UniProtKB-KW"/>
</dbReference>
<keyword evidence="3 13" id="KW-0813">Transport</keyword>
<feature type="domain" description="Tim10-like" evidence="15">
    <location>
        <begin position="23"/>
        <end position="82"/>
    </location>
</feature>
<comment type="function">
    <text evidence="11">Mitochondrial intermembrane chaperone that participates in the import and insertion of some multi-pass transmembrane proteins into the mitochondrial inner membrane. Also required for the transfer of beta-barrel precursors from the TOM complex to the sorting and assembly machinery (SAM complex) of the outer membrane. Acts as a chaperone-like protein that protects the hydrophobic precursors from aggregation and guide them through the mitochondrial intermembrane space. The TIM8-TIM13 complex mediates the import of some proteins while the predominant TIM9-TIM10 70 kDa complex mediates the import of much more proteins.</text>
</comment>
<gene>
    <name evidence="16" type="ORF">TSUD_135010</name>
</gene>
<keyword evidence="17" id="KW-1185">Reference proteome</keyword>
<dbReference type="Proteomes" id="UP000242715">
    <property type="component" value="Unassembled WGS sequence"/>
</dbReference>
<evidence type="ECO:0000313" key="17">
    <source>
        <dbReference type="Proteomes" id="UP000242715"/>
    </source>
</evidence>
<evidence type="ECO:0000256" key="2">
    <source>
        <dbReference type="ARBA" id="ARBA00006720"/>
    </source>
</evidence>
<evidence type="ECO:0000256" key="7">
    <source>
        <dbReference type="ARBA" id="ARBA00023010"/>
    </source>
</evidence>
<organism evidence="16 17">
    <name type="scientific">Trifolium subterraneum</name>
    <name type="common">Subterranean clover</name>
    <dbReference type="NCBI Taxonomy" id="3900"/>
    <lineage>
        <taxon>Eukaryota</taxon>
        <taxon>Viridiplantae</taxon>
        <taxon>Streptophyta</taxon>
        <taxon>Embryophyta</taxon>
        <taxon>Tracheophyta</taxon>
        <taxon>Spermatophyta</taxon>
        <taxon>Magnoliopsida</taxon>
        <taxon>eudicotyledons</taxon>
        <taxon>Gunneridae</taxon>
        <taxon>Pentapetalae</taxon>
        <taxon>rosids</taxon>
        <taxon>fabids</taxon>
        <taxon>Fabales</taxon>
        <taxon>Fabaceae</taxon>
        <taxon>Papilionoideae</taxon>
        <taxon>50 kb inversion clade</taxon>
        <taxon>NPAAA clade</taxon>
        <taxon>Hologalegina</taxon>
        <taxon>IRL clade</taxon>
        <taxon>Trifolieae</taxon>
        <taxon>Trifolium</taxon>
    </lineage>
</organism>
<dbReference type="Gene3D" id="1.10.287.810">
    <property type="entry name" value="Mitochondrial import inner membrane translocase subunit tim13 like domains"/>
    <property type="match status" value="1"/>
</dbReference>
<keyword evidence="5" id="KW-0862">Zinc</keyword>
<keyword evidence="7 13" id="KW-0811">Translocation</keyword>
<comment type="similarity">
    <text evidence="2 13">Belongs to the small Tim family.</text>
</comment>
<evidence type="ECO:0000256" key="11">
    <source>
        <dbReference type="ARBA" id="ARBA00058454"/>
    </source>
</evidence>
<keyword evidence="8 13" id="KW-0496">Mitochondrion</keyword>
<evidence type="ECO:0000256" key="8">
    <source>
        <dbReference type="ARBA" id="ARBA00023128"/>
    </source>
</evidence>
<evidence type="ECO:0000256" key="1">
    <source>
        <dbReference type="ARBA" id="ARBA00004569"/>
    </source>
</evidence>
<feature type="compositionally biased region" description="Low complexity" evidence="14">
    <location>
        <begin position="1"/>
        <end position="17"/>
    </location>
</feature>